<evidence type="ECO:0000256" key="5">
    <source>
        <dbReference type="ARBA" id="ARBA00022475"/>
    </source>
</evidence>
<dbReference type="PANTHER" id="PTHR43294:SF21">
    <property type="entry name" value="CATION TRANSPORTING ATPASE"/>
    <property type="match status" value="1"/>
</dbReference>
<dbReference type="FunFam" id="2.70.150.10:FF:000016">
    <property type="entry name" value="Calcium-transporting P-type ATPase putative"/>
    <property type="match status" value="1"/>
</dbReference>
<accession>A0A1I5YG05</accession>
<keyword evidence="11" id="KW-0106">Calcium</keyword>
<dbReference type="SFLD" id="SFLDG00002">
    <property type="entry name" value="C1.7:_P-type_atpase_like"/>
    <property type="match status" value="1"/>
</dbReference>
<protein>
    <recommendedName>
        <fullName evidence="3">P-type Ca(2+) transporter</fullName>
        <ecNumber evidence="3">7.2.2.10</ecNumber>
    </recommendedName>
</protein>
<dbReference type="SUPFAM" id="SSF81665">
    <property type="entry name" value="Calcium ATPase, transmembrane domain M"/>
    <property type="match status" value="1"/>
</dbReference>
<feature type="transmembrane region" description="Helical" evidence="19">
    <location>
        <begin position="821"/>
        <end position="842"/>
    </location>
</feature>
<dbReference type="GO" id="GO:0005886">
    <property type="term" value="C:plasma membrane"/>
    <property type="evidence" value="ECO:0007669"/>
    <property type="project" value="UniProtKB-SubCell"/>
</dbReference>
<evidence type="ECO:0000256" key="6">
    <source>
        <dbReference type="ARBA" id="ARBA00022553"/>
    </source>
</evidence>
<evidence type="ECO:0000256" key="12">
    <source>
        <dbReference type="ARBA" id="ARBA00022840"/>
    </source>
</evidence>
<comment type="similarity">
    <text evidence="2">Belongs to the cation transport ATPase (P-type) (TC 3.A.3) family. Type IIA subfamily.</text>
</comment>
<comment type="subcellular location">
    <subcellularLocation>
        <location evidence="1">Cell membrane</location>
        <topology evidence="1">Multi-pass membrane protein</topology>
    </subcellularLocation>
</comment>
<evidence type="ECO:0000256" key="17">
    <source>
        <dbReference type="ARBA" id="ARBA00023136"/>
    </source>
</evidence>
<dbReference type="Gene3D" id="3.40.1110.10">
    <property type="entry name" value="Calcium-transporting ATPase, cytoplasmic domain N"/>
    <property type="match status" value="1"/>
</dbReference>
<evidence type="ECO:0000256" key="4">
    <source>
        <dbReference type="ARBA" id="ARBA00022448"/>
    </source>
</evidence>
<gene>
    <name evidence="21" type="ORF">SAMN05444406_1456</name>
</gene>
<evidence type="ECO:0000259" key="20">
    <source>
        <dbReference type="SMART" id="SM00831"/>
    </source>
</evidence>
<dbReference type="RefSeq" id="WP_242948393.1">
    <property type="nucleotide sequence ID" value="NZ_FOXR01000045.1"/>
</dbReference>
<dbReference type="SMART" id="SM00831">
    <property type="entry name" value="Cation_ATPase_N"/>
    <property type="match status" value="1"/>
</dbReference>
<dbReference type="PRINTS" id="PR00119">
    <property type="entry name" value="CATATPASE"/>
</dbReference>
<feature type="transmembrane region" description="Helical" evidence="19">
    <location>
        <begin position="59"/>
        <end position="77"/>
    </location>
</feature>
<name>A0A1I5YG05_9FIRM</name>
<dbReference type="Gene3D" id="2.70.150.10">
    <property type="entry name" value="Calcium-transporting ATPase, cytoplasmic transduction domain A"/>
    <property type="match status" value="1"/>
</dbReference>
<dbReference type="GO" id="GO:0006883">
    <property type="term" value="P:intracellular sodium ion homeostasis"/>
    <property type="evidence" value="ECO:0007669"/>
    <property type="project" value="TreeGrafter"/>
</dbReference>
<keyword evidence="8 19" id="KW-0812">Transmembrane</keyword>
<evidence type="ECO:0000256" key="7">
    <source>
        <dbReference type="ARBA" id="ARBA00022568"/>
    </source>
</evidence>
<dbReference type="AlphaFoldDB" id="A0A1I5YG05"/>
<dbReference type="InterPro" id="IPR006068">
    <property type="entry name" value="ATPase_P-typ_cation-transptr_C"/>
</dbReference>
<feature type="domain" description="Cation-transporting P-type ATPase N-terminal" evidence="20">
    <location>
        <begin position="5"/>
        <end position="79"/>
    </location>
</feature>
<keyword evidence="15 19" id="KW-1133">Transmembrane helix</keyword>
<feature type="transmembrane region" description="Helical" evidence="19">
    <location>
        <begin position="708"/>
        <end position="730"/>
    </location>
</feature>
<feature type="transmembrane region" description="Helical" evidence="19">
    <location>
        <begin position="278"/>
        <end position="301"/>
    </location>
</feature>
<dbReference type="InterPro" id="IPR004014">
    <property type="entry name" value="ATPase_P-typ_cation-transptr_N"/>
</dbReference>
<dbReference type="SFLD" id="SFLDS00003">
    <property type="entry name" value="Haloacid_Dehalogenase"/>
    <property type="match status" value="1"/>
</dbReference>
<dbReference type="GO" id="GO:0005388">
    <property type="term" value="F:P-type calcium transporter activity"/>
    <property type="evidence" value="ECO:0007669"/>
    <property type="project" value="UniProtKB-EC"/>
</dbReference>
<dbReference type="Pfam" id="PF00690">
    <property type="entry name" value="Cation_ATPase_N"/>
    <property type="match status" value="1"/>
</dbReference>
<feature type="transmembrane region" description="Helical" evidence="19">
    <location>
        <begin position="783"/>
        <end position="801"/>
    </location>
</feature>
<dbReference type="GO" id="GO:0046872">
    <property type="term" value="F:metal ion binding"/>
    <property type="evidence" value="ECO:0007669"/>
    <property type="project" value="UniProtKB-KW"/>
</dbReference>
<feature type="transmembrane region" description="Helical" evidence="19">
    <location>
        <begin position="681"/>
        <end position="702"/>
    </location>
</feature>
<dbReference type="SFLD" id="SFLDF00027">
    <property type="entry name" value="p-type_atpase"/>
    <property type="match status" value="1"/>
</dbReference>
<dbReference type="InterPro" id="IPR006408">
    <property type="entry name" value="P-type_ATPase_IIB"/>
</dbReference>
<proteinExistence type="inferred from homology"/>
<keyword evidence="4" id="KW-0813">Transport</keyword>
<dbReference type="InterPro" id="IPR023299">
    <property type="entry name" value="ATPase_P-typ_cyto_dom_N"/>
</dbReference>
<dbReference type="PRINTS" id="PR00120">
    <property type="entry name" value="HATPASE"/>
</dbReference>
<dbReference type="GO" id="GO:1902600">
    <property type="term" value="P:proton transmembrane transport"/>
    <property type="evidence" value="ECO:0007669"/>
    <property type="project" value="TreeGrafter"/>
</dbReference>
<dbReference type="GO" id="GO:0030007">
    <property type="term" value="P:intracellular potassium ion homeostasis"/>
    <property type="evidence" value="ECO:0007669"/>
    <property type="project" value="TreeGrafter"/>
</dbReference>
<dbReference type="PANTHER" id="PTHR43294">
    <property type="entry name" value="SODIUM/POTASSIUM-TRANSPORTING ATPASE SUBUNIT ALPHA"/>
    <property type="match status" value="1"/>
</dbReference>
<evidence type="ECO:0000256" key="8">
    <source>
        <dbReference type="ARBA" id="ARBA00022692"/>
    </source>
</evidence>
<evidence type="ECO:0000256" key="19">
    <source>
        <dbReference type="SAM" id="Phobius"/>
    </source>
</evidence>
<dbReference type="EMBL" id="FOXR01000045">
    <property type="protein sequence ID" value="SFQ43104.1"/>
    <property type="molecule type" value="Genomic_DNA"/>
</dbReference>
<evidence type="ECO:0000256" key="1">
    <source>
        <dbReference type="ARBA" id="ARBA00004651"/>
    </source>
</evidence>
<dbReference type="NCBIfam" id="TIGR01494">
    <property type="entry name" value="ATPase_P-type"/>
    <property type="match status" value="3"/>
</dbReference>
<evidence type="ECO:0000256" key="3">
    <source>
        <dbReference type="ARBA" id="ARBA00012790"/>
    </source>
</evidence>
<evidence type="ECO:0000256" key="18">
    <source>
        <dbReference type="ARBA" id="ARBA00048694"/>
    </source>
</evidence>
<keyword evidence="16" id="KW-0406">Ion transport</keyword>
<dbReference type="Gene3D" id="3.40.50.1000">
    <property type="entry name" value="HAD superfamily/HAD-like"/>
    <property type="match status" value="1"/>
</dbReference>
<keyword evidence="13" id="KW-0460">Magnesium</keyword>
<dbReference type="InterPro" id="IPR018303">
    <property type="entry name" value="ATPase_P-typ_P_site"/>
</dbReference>
<keyword evidence="9" id="KW-0479">Metal-binding</keyword>
<dbReference type="Pfam" id="PF00689">
    <property type="entry name" value="Cation_ATPase_C"/>
    <property type="match status" value="1"/>
</dbReference>
<keyword evidence="10" id="KW-0547">Nucleotide-binding</keyword>
<dbReference type="CDD" id="cd02089">
    <property type="entry name" value="P-type_ATPase_Ca_prok"/>
    <property type="match status" value="1"/>
</dbReference>
<keyword evidence="6" id="KW-0597">Phosphoprotein</keyword>
<evidence type="ECO:0000256" key="10">
    <source>
        <dbReference type="ARBA" id="ARBA00022741"/>
    </source>
</evidence>
<comment type="catalytic activity">
    <reaction evidence="18">
        <text>Ca(2+)(in) + ATP + H2O = Ca(2+)(out) + ADP + phosphate + H(+)</text>
        <dbReference type="Rhea" id="RHEA:18105"/>
        <dbReference type="ChEBI" id="CHEBI:15377"/>
        <dbReference type="ChEBI" id="CHEBI:15378"/>
        <dbReference type="ChEBI" id="CHEBI:29108"/>
        <dbReference type="ChEBI" id="CHEBI:30616"/>
        <dbReference type="ChEBI" id="CHEBI:43474"/>
        <dbReference type="ChEBI" id="CHEBI:456216"/>
        <dbReference type="EC" id="7.2.2.10"/>
    </reaction>
</comment>
<dbReference type="Proteomes" id="UP000198577">
    <property type="component" value="Unassembled WGS sequence"/>
</dbReference>
<organism evidence="21 22">
    <name type="scientific">Caldicoprobacter faecalis</name>
    <dbReference type="NCBI Taxonomy" id="937334"/>
    <lineage>
        <taxon>Bacteria</taxon>
        <taxon>Bacillati</taxon>
        <taxon>Bacillota</taxon>
        <taxon>Clostridia</taxon>
        <taxon>Caldicoprobacterales</taxon>
        <taxon>Caldicoprobacteraceae</taxon>
        <taxon>Caldicoprobacter</taxon>
    </lineage>
</organism>
<evidence type="ECO:0000256" key="11">
    <source>
        <dbReference type="ARBA" id="ARBA00022837"/>
    </source>
</evidence>
<dbReference type="InterPro" id="IPR023298">
    <property type="entry name" value="ATPase_P-typ_TM_dom_sf"/>
</dbReference>
<keyword evidence="22" id="KW-1185">Reference proteome</keyword>
<dbReference type="EC" id="7.2.2.10" evidence="3"/>
<dbReference type="GO" id="GO:0036376">
    <property type="term" value="P:sodium ion export across plasma membrane"/>
    <property type="evidence" value="ECO:0007669"/>
    <property type="project" value="TreeGrafter"/>
</dbReference>
<keyword evidence="14" id="KW-1278">Translocase</keyword>
<dbReference type="NCBIfam" id="TIGR01116">
    <property type="entry name" value="ATPase-IIA1_Ca"/>
    <property type="match status" value="1"/>
</dbReference>
<dbReference type="InterPro" id="IPR005782">
    <property type="entry name" value="P-type_ATPase_IIA"/>
</dbReference>
<dbReference type="GO" id="GO:0016887">
    <property type="term" value="F:ATP hydrolysis activity"/>
    <property type="evidence" value="ECO:0007669"/>
    <property type="project" value="InterPro"/>
</dbReference>
<dbReference type="InterPro" id="IPR036412">
    <property type="entry name" value="HAD-like_sf"/>
</dbReference>
<evidence type="ECO:0000256" key="9">
    <source>
        <dbReference type="ARBA" id="ARBA00022723"/>
    </source>
</evidence>
<feature type="transmembrane region" description="Helical" evidence="19">
    <location>
        <begin position="247"/>
        <end position="266"/>
    </location>
</feature>
<dbReference type="InterPro" id="IPR059000">
    <property type="entry name" value="ATPase_P-type_domA"/>
</dbReference>
<dbReference type="NCBIfam" id="TIGR01522">
    <property type="entry name" value="ATPase-IIA2_Ca"/>
    <property type="match status" value="1"/>
</dbReference>
<keyword evidence="17 19" id="KW-0472">Membrane</keyword>
<evidence type="ECO:0000313" key="21">
    <source>
        <dbReference type="EMBL" id="SFQ43104.1"/>
    </source>
</evidence>
<dbReference type="InterPro" id="IPR023214">
    <property type="entry name" value="HAD_sf"/>
</dbReference>
<evidence type="ECO:0000256" key="14">
    <source>
        <dbReference type="ARBA" id="ARBA00022967"/>
    </source>
</evidence>
<dbReference type="SUPFAM" id="SSF81653">
    <property type="entry name" value="Calcium ATPase, transduction domain A"/>
    <property type="match status" value="1"/>
</dbReference>
<dbReference type="FunFam" id="3.40.1110.10:FF:000053">
    <property type="entry name" value="Cation-transporting ATPase, E1-E2 family"/>
    <property type="match status" value="1"/>
</dbReference>
<evidence type="ECO:0000256" key="2">
    <source>
        <dbReference type="ARBA" id="ARBA00005675"/>
    </source>
</evidence>
<dbReference type="GO" id="GO:0005524">
    <property type="term" value="F:ATP binding"/>
    <property type="evidence" value="ECO:0007669"/>
    <property type="project" value="UniProtKB-KW"/>
</dbReference>
<dbReference type="InterPro" id="IPR001757">
    <property type="entry name" value="P_typ_ATPase"/>
</dbReference>
<dbReference type="NCBIfam" id="TIGR01517">
    <property type="entry name" value="ATPase-IIB_Ca"/>
    <property type="match status" value="1"/>
</dbReference>
<sequence>MEKMAWHVLSKEEVEEKLSTSFSKGLSKDEVYRRLEQYGPNELEEKGRRTIFQMFLDQFKDFMIAVLIVAAIISGLLGEITDAIIILLIVVLNAVLGVVQENKAEQSLEALKKMASPTAKVIRNGMPDVVPASQLVPGDVVVLEAGDFVPADIRLIETSNLKIEEAALTGESVPVEKCSQKLEKEDVPLGDRVNMAYSGSIVTYGRGKGIVVGTGMNTEMGKIAEMIQTSEETVTPLQKRLEVVGKTLGTAALAICGVIFIVGILYGKEIFQMFLTSVSLAVAAIPEGLPAIVTIVLAVGVQRMARRNAIIRKLPAVETLGSATIICSDKTGTLTQNRMTVEQVYYNGQFLSTHKLEKEKSLDDHLKLLVTTGVLCNDTQMVVEGEKKKTIGDPTETALVQLGLKVGLDKDVLDTNLPRVDELPFDSERKLMTTVHKLENGYRVFTKGAPDRLILRCNRILLDGKVVDISEDHLQQIQKANDDMASRALRVLGMAYKDLDDLNYTDKEKELENGLIFVGLVGMIDPPRPEAKEAIKICQRAGIKPIMITGDHKITAVAIARQLGILERDEEAITGVELDRLSDEEFKERVKDISVYARVSPEHKVRIVKAWQAWGEIVAMTGDGVNDAPALKIADIGAAMGKVGTDVAKEAADMVLTDDNFATIVAAVEEGRIIFANILKAIQYLLSCNVGEILVIFIATMLNWEEPLLPIHILWINLVTDSFPALALGMEPAERDIMDKKPRDPNARIFSRGMVRRIVYQGFLTGVLTLTAFTIGLRDGLDIGRTMAFAALTFGELVHVLNVRSNKYSIFKIGFLTNRYVVGAMAISGLLQILVMAVPFLSDVFNVTALNLKHWIWVAILALARLVVVEIVKLLGYNTTRDEE</sequence>
<dbReference type="SUPFAM" id="SSF56784">
    <property type="entry name" value="HAD-like"/>
    <property type="match status" value="1"/>
</dbReference>
<dbReference type="InterPro" id="IPR050510">
    <property type="entry name" value="Cation_transp_ATPase_P-type"/>
</dbReference>
<dbReference type="Gene3D" id="1.20.1110.10">
    <property type="entry name" value="Calcium-transporting ATPase, transmembrane domain"/>
    <property type="match status" value="1"/>
</dbReference>
<evidence type="ECO:0000256" key="15">
    <source>
        <dbReference type="ARBA" id="ARBA00022989"/>
    </source>
</evidence>
<dbReference type="PROSITE" id="PS00154">
    <property type="entry name" value="ATPASE_E1_E2"/>
    <property type="match status" value="1"/>
</dbReference>
<feature type="transmembrane region" description="Helical" evidence="19">
    <location>
        <begin position="854"/>
        <end position="875"/>
    </location>
</feature>
<dbReference type="Pfam" id="PF00122">
    <property type="entry name" value="E1-E2_ATPase"/>
    <property type="match status" value="1"/>
</dbReference>
<dbReference type="Pfam" id="PF13246">
    <property type="entry name" value="Cation_ATPase"/>
    <property type="match status" value="1"/>
</dbReference>
<dbReference type="InterPro" id="IPR008250">
    <property type="entry name" value="ATPase_P-typ_transduc_dom_A_sf"/>
</dbReference>
<dbReference type="InterPro" id="IPR044492">
    <property type="entry name" value="P_typ_ATPase_HD_dom"/>
</dbReference>
<keyword evidence="12" id="KW-0067">ATP-binding</keyword>
<reference evidence="21 22" key="1">
    <citation type="submission" date="2016-10" db="EMBL/GenBank/DDBJ databases">
        <authorList>
            <person name="de Groot N.N."/>
        </authorList>
    </citation>
    <scope>NUCLEOTIDE SEQUENCE [LARGE SCALE GENOMIC DNA]</scope>
    <source>
        <strain evidence="21 22">DSM 20678</strain>
    </source>
</reference>
<dbReference type="GO" id="GO:1990573">
    <property type="term" value="P:potassium ion import across plasma membrane"/>
    <property type="evidence" value="ECO:0007669"/>
    <property type="project" value="TreeGrafter"/>
</dbReference>
<dbReference type="FunFam" id="3.40.50.1000:FF:000028">
    <property type="entry name" value="Calcium-transporting P-type ATPase, putative"/>
    <property type="match status" value="1"/>
</dbReference>
<evidence type="ECO:0000256" key="13">
    <source>
        <dbReference type="ARBA" id="ARBA00022842"/>
    </source>
</evidence>
<dbReference type="SUPFAM" id="SSF81660">
    <property type="entry name" value="Metal cation-transporting ATPase, ATP-binding domain N"/>
    <property type="match status" value="1"/>
</dbReference>
<dbReference type="InterPro" id="IPR006413">
    <property type="entry name" value="P-type_ATPase_IIA_PMR1"/>
</dbReference>
<dbReference type="STRING" id="937334.SAMN05444406_1456"/>
<dbReference type="GO" id="GO:0005391">
    <property type="term" value="F:P-type sodium:potassium-exchanging transporter activity"/>
    <property type="evidence" value="ECO:0007669"/>
    <property type="project" value="TreeGrafter"/>
</dbReference>
<evidence type="ECO:0000256" key="16">
    <source>
        <dbReference type="ARBA" id="ARBA00023065"/>
    </source>
</evidence>
<keyword evidence="7" id="KW-0109">Calcium transport</keyword>
<keyword evidence="5" id="KW-1003">Cell membrane</keyword>
<feature type="transmembrane region" description="Helical" evidence="19">
    <location>
        <begin position="758"/>
        <end position="777"/>
    </location>
</feature>
<evidence type="ECO:0000313" key="22">
    <source>
        <dbReference type="Proteomes" id="UP000198577"/>
    </source>
</evidence>